<dbReference type="InterPro" id="IPR007111">
    <property type="entry name" value="NACHT_NTPase"/>
</dbReference>
<dbReference type="InterPro" id="IPR027417">
    <property type="entry name" value="P-loop_NTPase"/>
</dbReference>
<keyword evidence="3" id="KW-1185">Reference proteome</keyword>
<dbReference type="Pfam" id="PF05729">
    <property type="entry name" value="NACHT"/>
    <property type="match status" value="1"/>
</dbReference>
<sequence length="898" mass="97623">MSYAEALTLLGRDDSRLAGLLDHVSSGMVFAAAALRGGAGLGLADARDDLVGYGHELCGDLAARRRDRPGRDRSELLIAAHSVVVLTAYLEALAACAVGHGDRITDGELREVMEALAEARIERGRAGIVVQPDVDSIGHRPIPCPSAARPFEQVAGDVRDLYLEFSPQVERVLECQELRTRIAEEERSAVPGRLRRVADVAVGGYRSLYHRLAADCPEFFFWANLGDGAATRSAARETRGGLWERLDRLVAEVGEARIGMAALPRLLELAGLAGTQHAAAGLGRRAASVLDGPLNDATIAASPLLQSPSVQQGYVNPSVRVASSETGRRIADARWWDGEPVIGDLQRVIVAALLGPDAAEAPTFILGEPGSGKSLLTKVLAASLATAGLVAVRVELRRVDPSAPIQAQIEDAIAAATGERASWPELVRASSAEGRVVLFDGFDELLLAAEASHSDYLERIREFQVRELDLGRPVSVVVTSRTVVADRVRLPPESLVVRLEPFSDAQIELWLRRWAETNRSYFAATGTAALTVASLPGSFQEFARQPLLLLMLALCDADGNLLARASRNVPLGTFYGLLLGWFVERELRTLRPGLVGVEFAEALERQLTLLSHVAFAIFVRGRQSIAEGELAHDLERRGLVSGPARSYTRRITSRFFFIHDSTVRVNGVTHSAYEFMHASFGEYLVARYCVRLLGDGEPADRMLAELLSLRLLASRGSVLGFIRDELAQLDRDRRAALGARALALMHATEPSASRYVDRPAWAIRGANLLILALAADGGAVELPDLFQRAPDPVDRWRRITHLWRATLSAAQWRLLVRTLIVERGDDGTQVRARIRLFPAAADGAGSAVVWLSADVVHREFTRGDLGYPDEVRDAAEDLWLQCTTLLGDLFVLLGLTPR</sequence>
<dbReference type="InterPro" id="IPR054567">
    <property type="entry name" value="NNH7"/>
</dbReference>
<evidence type="ECO:0000313" key="2">
    <source>
        <dbReference type="EMBL" id="GAA2326634.1"/>
    </source>
</evidence>
<organism evidence="2 3">
    <name type="scientific">Dactylosporangium salmoneum</name>
    <dbReference type="NCBI Taxonomy" id="53361"/>
    <lineage>
        <taxon>Bacteria</taxon>
        <taxon>Bacillati</taxon>
        <taxon>Actinomycetota</taxon>
        <taxon>Actinomycetes</taxon>
        <taxon>Micromonosporales</taxon>
        <taxon>Micromonosporaceae</taxon>
        <taxon>Dactylosporangium</taxon>
    </lineage>
</organism>
<dbReference type="Gene3D" id="3.40.50.300">
    <property type="entry name" value="P-loop containing nucleotide triphosphate hydrolases"/>
    <property type="match status" value="1"/>
</dbReference>
<protein>
    <recommendedName>
        <fullName evidence="1">AAA+ ATPase domain-containing protein</fullName>
    </recommendedName>
</protein>
<name>A0ABN3FC50_9ACTN</name>
<dbReference type="Proteomes" id="UP001501444">
    <property type="component" value="Unassembled WGS sequence"/>
</dbReference>
<evidence type="ECO:0000259" key="1">
    <source>
        <dbReference type="SMART" id="SM00382"/>
    </source>
</evidence>
<dbReference type="InterPro" id="IPR003593">
    <property type="entry name" value="AAA+_ATPase"/>
</dbReference>
<dbReference type="EMBL" id="BAAARV010000003">
    <property type="protein sequence ID" value="GAA2326634.1"/>
    <property type="molecule type" value="Genomic_DNA"/>
</dbReference>
<reference evidence="2 3" key="1">
    <citation type="journal article" date="2019" name="Int. J. Syst. Evol. Microbiol.">
        <title>The Global Catalogue of Microorganisms (GCM) 10K type strain sequencing project: providing services to taxonomists for standard genome sequencing and annotation.</title>
        <authorList>
            <consortium name="The Broad Institute Genomics Platform"/>
            <consortium name="The Broad Institute Genome Sequencing Center for Infectious Disease"/>
            <person name="Wu L."/>
            <person name="Ma J."/>
        </authorList>
    </citation>
    <scope>NUCLEOTIDE SEQUENCE [LARGE SCALE GENOMIC DNA]</scope>
    <source>
        <strain evidence="2 3">JCM 3272</strain>
    </source>
</reference>
<evidence type="ECO:0000313" key="3">
    <source>
        <dbReference type="Proteomes" id="UP001501444"/>
    </source>
</evidence>
<dbReference type="Pfam" id="PF22738">
    <property type="entry name" value="NNH7"/>
    <property type="match status" value="1"/>
</dbReference>
<feature type="domain" description="AAA+ ATPase" evidence="1">
    <location>
        <begin position="359"/>
        <end position="503"/>
    </location>
</feature>
<gene>
    <name evidence="2" type="ORF">GCM10010170_001610</name>
</gene>
<dbReference type="SMART" id="SM00382">
    <property type="entry name" value="AAA"/>
    <property type="match status" value="1"/>
</dbReference>
<dbReference type="RefSeq" id="WP_344610204.1">
    <property type="nucleotide sequence ID" value="NZ_BAAARV010000003.1"/>
</dbReference>
<comment type="caution">
    <text evidence="2">The sequence shown here is derived from an EMBL/GenBank/DDBJ whole genome shotgun (WGS) entry which is preliminary data.</text>
</comment>
<dbReference type="SUPFAM" id="SSF52540">
    <property type="entry name" value="P-loop containing nucleoside triphosphate hydrolases"/>
    <property type="match status" value="1"/>
</dbReference>
<proteinExistence type="predicted"/>
<accession>A0ABN3FC50</accession>